<dbReference type="EMBL" id="ACKZ01000014">
    <property type="protein sequence ID" value="EEW37598.1"/>
    <property type="molecule type" value="Genomic_DNA"/>
</dbReference>
<gene>
    <name evidence="4" type="primary">tmcAL</name>
    <name evidence="5" type="ORF">HMPREF0444_0688</name>
</gene>
<reference evidence="5 6" key="1">
    <citation type="submission" date="2009-08" db="EMBL/GenBank/DDBJ databases">
        <authorList>
            <person name="Muzny D."/>
            <person name="Qin X."/>
            <person name="Deng J."/>
            <person name="Jiang H."/>
            <person name="Liu Y."/>
            <person name="Qu J."/>
            <person name="Song X.-Z."/>
            <person name="Zhang L."/>
            <person name="Thornton R."/>
            <person name="Coyle M."/>
            <person name="Francisco L."/>
            <person name="Jackson L."/>
            <person name="Javaid M."/>
            <person name="Korchina V."/>
            <person name="Kovar C."/>
            <person name="Mata R."/>
            <person name="Mathew T."/>
            <person name="Ngo R."/>
            <person name="Nguyen L."/>
            <person name="Nguyen N."/>
            <person name="Okwuonu G."/>
            <person name="Ongeri F."/>
            <person name="Pham C."/>
            <person name="Simmons D."/>
            <person name="Wilczek-Boney K."/>
            <person name="Hale W."/>
            <person name="Jakkamsetti A."/>
            <person name="Pham P."/>
            <person name="Ruth R."/>
            <person name="San Lucas F."/>
            <person name="Warren J."/>
            <person name="Zhang J."/>
            <person name="Zhao Z."/>
            <person name="Zhou C."/>
            <person name="Zhu D."/>
            <person name="Lee S."/>
            <person name="Bess C."/>
            <person name="Blankenburg K."/>
            <person name="Forbes L."/>
            <person name="Fu Q."/>
            <person name="Gubbala S."/>
            <person name="Hirani K."/>
            <person name="Jayaseelan J.C."/>
            <person name="Lara F."/>
            <person name="Munidasa M."/>
            <person name="Palculict T."/>
            <person name="Patil S."/>
            <person name="Pu L.-L."/>
            <person name="Saada N."/>
            <person name="Tang L."/>
            <person name="Weissenberger G."/>
            <person name="Zhu Y."/>
            <person name="Hemphill L."/>
            <person name="Shang Y."/>
            <person name="Youmans B."/>
            <person name="Ayvaz T."/>
            <person name="Ross M."/>
            <person name="Santibanez J."/>
            <person name="Aqrawi P."/>
            <person name="Gross S."/>
            <person name="Joshi V."/>
            <person name="Fowler G."/>
            <person name="Nazareth L."/>
            <person name="Reid J."/>
            <person name="Worley K."/>
            <person name="Petrosino J."/>
            <person name="Highlander S."/>
            <person name="Gibbs R."/>
        </authorList>
    </citation>
    <scope>NUCLEOTIDE SEQUENCE [LARGE SCALE GENOMIC DNA]</scope>
    <source>
        <strain evidence="5 6">ATCC 49175</strain>
    </source>
</reference>
<evidence type="ECO:0000256" key="4">
    <source>
        <dbReference type="HAMAP-Rule" id="MF_01539"/>
    </source>
</evidence>
<dbReference type="RefSeq" id="WP_005605992.1">
    <property type="nucleotide sequence ID" value="NZ_CP102283.1"/>
</dbReference>
<dbReference type="Pfam" id="PF05636">
    <property type="entry name" value="HIGH_NTase1"/>
    <property type="match status" value="1"/>
</dbReference>
<dbReference type="SUPFAM" id="SSF52374">
    <property type="entry name" value="Nucleotidylyl transferase"/>
    <property type="match status" value="1"/>
</dbReference>
<comment type="caution">
    <text evidence="5">The sequence shown here is derived from an EMBL/GenBank/DDBJ whole genome shotgun (WGS) entry which is preliminary data.</text>
</comment>
<keyword evidence="3 4" id="KW-0694">RNA-binding</keyword>
<dbReference type="InterPro" id="IPR004821">
    <property type="entry name" value="Cyt_trans-like"/>
</dbReference>
<dbReference type="PANTHER" id="PTHR37825">
    <property type="entry name" value="TRNA(MET) CYTIDINE ACETATE LIGASE"/>
    <property type="match status" value="1"/>
</dbReference>
<dbReference type="GO" id="GO:0005737">
    <property type="term" value="C:cytoplasm"/>
    <property type="evidence" value="ECO:0007669"/>
    <property type="project" value="UniProtKB-SubCell"/>
</dbReference>
<dbReference type="GeneID" id="78412985"/>
<evidence type="ECO:0000256" key="3">
    <source>
        <dbReference type="ARBA" id="ARBA00022884"/>
    </source>
</evidence>
<dbReference type="GO" id="GO:0016879">
    <property type="term" value="F:ligase activity, forming carbon-nitrogen bonds"/>
    <property type="evidence" value="ECO:0007669"/>
    <property type="project" value="UniProtKB-UniRule"/>
</dbReference>
<comment type="similarity">
    <text evidence="4">Belongs to the TmcAL family.</text>
</comment>
<proteinExistence type="inferred from homology"/>
<dbReference type="NCBIfam" id="TIGR00125">
    <property type="entry name" value="cyt_tran_rel"/>
    <property type="match status" value="1"/>
</dbReference>
<dbReference type="AlphaFoldDB" id="C8NFJ3"/>
<dbReference type="GO" id="GO:0005524">
    <property type="term" value="F:ATP binding"/>
    <property type="evidence" value="ECO:0007669"/>
    <property type="project" value="UniProtKB-KW"/>
</dbReference>
<organism evidence="5 6">
    <name type="scientific">Granulicatella adiacens ATCC 49175</name>
    <dbReference type="NCBI Taxonomy" id="638301"/>
    <lineage>
        <taxon>Bacteria</taxon>
        <taxon>Bacillati</taxon>
        <taxon>Bacillota</taxon>
        <taxon>Bacilli</taxon>
        <taxon>Lactobacillales</taxon>
        <taxon>Carnobacteriaceae</taxon>
        <taxon>Granulicatella</taxon>
    </lineage>
</organism>
<dbReference type="Proteomes" id="UP000005926">
    <property type="component" value="Unassembled WGS sequence"/>
</dbReference>
<keyword evidence="1 4" id="KW-0436">Ligase</keyword>
<feature type="binding site" evidence="4">
    <location>
        <position position="162"/>
    </location>
    <ligand>
        <name>ATP</name>
        <dbReference type="ChEBI" id="CHEBI:30616"/>
    </ligand>
</feature>
<evidence type="ECO:0000256" key="1">
    <source>
        <dbReference type="ARBA" id="ARBA00022598"/>
    </source>
</evidence>
<dbReference type="NCBIfam" id="NF010191">
    <property type="entry name" value="PRK13670.1"/>
    <property type="match status" value="1"/>
</dbReference>
<dbReference type="InterPro" id="IPR008513">
    <property type="entry name" value="tRNA(Met)_cyd_acetate_ligase"/>
</dbReference>
<comment type="caution">
    <text evidence="4">Lacks conserved residue(s) required for the propagation of feature annotation.</text>
</comment>
<keyword evidence="2 4" id="KW-0819">tRNA processing</keyword>
<name>C8NFJ3_9LACT</name>
<dbReference type="HOGENOM" id="CLU_038915_0_2_9"/>
<keyword evidence="4" id="KW-0067">ATP-binding</keyword>
<feature type="binding site" evidence="4">
    <location>
        <position position="101"/>
    </location>
    <ligand>
        <name>ATP</name>
        <dbReference type="ChEBI" id="CHEBI:30616"/>
    </ligand>
</feature>
<dbReference type="GO" id="GO:0000049">
    <property type="term" value="F:tRNA binding"/>
    <property type="evidence" value="ECO:0007669"/>
    <property type="project" value="UniProtKB-KW"/>
</dbReference>
<evidence type="ECO:0000313" key="5">
    <source>
        <dbReference type="EMBL" id="EEW37598.1"/>
    </source>
</evidence>
<sequence>MKVCGVIAEFNPFHQGHAYLLEQAREKTGADVIVVVMSGNWVQRGEPAIEQKWSRAEVALQNGADVVIEMPTAVSCQATDLFARGAVEILQKVGCHFLAFGCESGDAAFFEVAVSQRNTIEKEISRFVEENRSLTFASQLTQLAVKEFGEASALAEALQSPNQQLGLAYAVENAKSEHPMQIVPITRVGSGHLDDALDKTAFASGTALRKALKGNRVEKVLREQLSYVQFDEEEYKNDWSSYWAILKSIVLRSTDEELRAIYQMEEGIENRLKEAVRTTLTIEECLQHLKNKRWSWARLQRLLVYVLLGITKMEMEDYWNAPIHQGKVLGFTLKGQKWLKNMREVESFNLITNYAAYKDERQESWDLLYDFWNPSKQISATVFKPIQVNKEIGF</sequence>
<keyword evidence="4" id="KW-0547">Nucleotide-binding</keyword>
<dbReference type="STRING" id="638301.HMPREF0444_0688"/>
<feature type="binding site" evidence="4">
    <location>
        <position position="187"/>
    </location>
    <ligand>
        <name>ATP</name>
        <dbReference type="ChEBI" id="CHEBI:30616"/>
    </ligand>
</feature>
<dbReference type="Gene3D" id="3.40.50.620">
    <property type="entry name" value="HUPs"/>
    <property type="match status" value="1"/>
</dbReference>
<evidence type="ECO:0000256" key="2">
    <source>
        <dbReference type="ARBA" id="ARBA00022694"/>
    </source>
</evidence>
<comment type="subcellular location">
    <subcellularLocation>
        <location evidence="4">Cytoplasm</location>
    </subcellularLocation>
</comment>
<keyword evidence="4" id="KW-0963">Cytoplasm</keyword>
<dbReference type="GO" id="GO:0006400">
    <property type="term" value="P:tRNA modification"/>
    <property type="evidence" value="ECO:0007669"/>
    <property type="project" value="UniProtKB-UniRule"/>
</dbReference>
<dbReference type="eggNOG" id="COG1323">
    <property type="taxonomic scope" value="Bacteria"/>
</dbReference>
<protein>
    <recommendedName>
        <fullName evidence="4">tRNA(Met) cytidine acetate ligase</fullName>
        <ecNumber evidence="4">6.3.4.-</ecNumber>
    </recommendedName>
</protein>
<keyword evidence="6" id="KW-1185">Reference proteome</keyword>
<dbReference type="EC" id="6.3.4.-" evidence="4"/>
<feature type="binding site" evidence="4">
    <location>
        <begin position="7"/>
        <end position="20"/>
    </location>
    <ligand>
        <name>ATP</name>
        <dbReference type="ChEBI" id="CHEBI:30616"/>
    </ligand>
</feature>
<dbReference type="HAMAP" id="MF_01539">
    <property type="entry name" value="TmcAL"/>
    <property type="match status" value="1"/>
</dbReference>
<evidence type="ECO:0000313" key="6">
    <source>
        <dbReference type="Proteomes" id="UP000005926"/>
    </source>
</evidence>
<comment type="catalytic activity">
    <reaction evidence="4">
        <text>cytidine(34) in elongator tRNA(Met) + acetate + ATP = N(4)-acetylcytidine(34) in elongator tRNA(Met) + AMP + diphosphate</text>
        <dbReference type="Rhea" id="RHEA:58144"/>
        <dbReference type="Rhea" id="RHEA-COMP:10693"/>
        <dbReference type="Rhea" id="RHEA-COMP:10694"/>
        <dbReference type="ChEBI" id="CHEBI:30089"/>
        <dbReference type="ChEBI" id="CHEBI:30616"/>
        <dbReference type="ChEBI" id="CHEBI:33019"/>
        <dbReference type="ChEBI" id="CHEBI:74900"/>
        <dbReference type="ChEBI" id="CHEBI:82748"/>
        <dbReference type="ChEBI" id="CHEBI:456215"/>
    </reaction>
</comment>
<keyword evidence="4" id="KW-0820">tRNA-binding</keyword>
<dbReference type="PANTHER" id="PTHR37825:SF1">
    <property type="entry name" value="TRNA(MET) CYTIDINE ACETATE LIGASE"/>
    <property type="match status" value="1"/>
</dbReference>
<accession>C8NFJ3</accession>
<comment type="function">
    <text evidence="4">Catalyzes the formation of N(4)-acetylcytidine (ac(4)C) at the wobble position of elongator tRNA(Met), using acetate and ATP as substrates. First activates an acetate ion to form acetyladenylate (Ac-AMP) and then transfers the acetyl group to tRNA to form ac(4)C34.</text>
</comment>
<dbReference type="InterPro" id="IPR014729">
    <property type="entry name" value="Rossmann-like_a/b/a_fold"/>
</dbReference>